<dbReference type="Proteomes" id="UP000248798">
    <property type="component" value="Unassembled WGS sequence"/>
</dbReference>
<protein>
    <submittedName>
        <fullName evidence="2">Uncharacterized protein</fullName>
    </submittedName>
</protein>
<dbReference type="Gene3D" id="3.40.1230.10">
    <property type="entry name" value="MTH938-like"/>
    <property type="match status" value="1"/>
</dbReference>
<evidence type="ECO:0000313" key="2">
    <source>
        <dbReference type="EMBL" id="RAM01402.1"/>
    </source>
</evidence>
<dbReference type="SUPFAM" id="SSF64076">
    <property type="entry name" value="MTH938-like"/>
    <property type="match status" value="1"/>
</dbReference>
<dbReference type="PANTHER" id="PTHR15811:SF5">
    <property type="entry name" value="MTH938 DOMAIN-CONTAINING PROTEIN"/>
    <property type="match status" value="1"/>
</dbReference>
<dbReference type="AlphaFoldDB" id="A0A328FD96"/>
<sequence>MITSFAFGQMVIGTDTYTADLIILPDRRILPDWRRKEGHVLDMPDLESVLPLRPNLIIVGTGVNDRMKMAPGLPKALFAMGIELKALATDAAVAMFNTTIAQTPDKAVSACFHLTC</sequence>
<dbReference type="OrthoDB" id="1724272at2"/>
<keyword evidence="4" id="KW-1185">Reference proteome</keyword>
<dbReference type="GO" id="GO:0005737">
    <property type="term" value="C:cytoplasm"/>
    <property type="evidence" value="ECO:0007669"/>
    <property type="project" value="TreeGrafter"/>
</dbReference>
<dbReference type="Pfam" id="PF04430">
    <property type="entry name" value="DUF498"/>
    <property type="match status" value="1"/>
</dbReference>
<dbReference type="InterPro" id="IPR036748">
    <property type="entry name" value="MTH938-like_sf"/>
</dbReference>
<dbReference type="EMBL" id="CP036313">
    <property type="protein sequence ID" value="QBH14541.1"/>
    <property type="molecule type" value="Genomic_DNA"/>
</dbReference>
<dbReference type="Proteomes" id="UP000293902">
    <property type="component" value="Chromosome"/>
</dbReference>
<evidence type="ECO:0000313" key="4">
    <source>
        <dbReference type="Proteomes" id="UP000293902"/>
    </source>
</evidence>
<dbReference type="RefSeq" id="WP_111957592.1">
    <property type="nucleotide sequence ID" value="NZ_CP036313.1"/>
</dbReference>
<evidence type="ECO:0000313" key="3">
    <source>
        <dbReference type="Proteomes" id="UP000248798"/>
    </source>
</evidence>
<reference evidence="2 3" key="1">
    <citation type="submission" date="2018-06" db="EMBL/GenBank/DDBJ databases">
        <title>Complete Genome Sequence of Desulfobacter hydrogenophilus (DSM3380).</title>
        <authorList>
            <person name="Marietou A."/>
            <person name="Schreiber L."/>
            <person name="Marshall I."/>
            <person name="Jorgensen B."/>
        </authorList>
    </citation>
    <scope>NUCLEOTIDE SEQUENCE [LARGE SCALE GENOMIC DNA]</scope>
    <source>
        <strain evidence="2 3">DSM 3380</strain>
    </source>
</reference>
<organism evidence="2 3">
    <name type="scientific">Desulfobacter hydrogenophilus</name>
    <dbReference type="NCBI Taxonomy" id="2291"/>
    <lineage>
        <taxon>Bacteria</taxon>
        <taxon>Pseudomonadati</taxon>
        <taxon>Thermodesulfobacteriota</taxon>
        <taxon>Desulfobacteria</taxon>
        <taxon>Desulfobacterales</taxon>
        <taxon>Desulfobacteraceae</taxon>
        <taxon>Desulfobacter</taxon>
    </lineage>
</organism>
<evidence type="ECO:0000313" key="1">
    <source>
        <dbReference type="EMBL" id="QBH14541.1"/>
    </source>
</evidence>
<name>A0A328FD96_9BACT</name>
<reference evidence="1 4" key="2">
    <citation type="submission" date="2019-02" db="EMBL/GenBank/DDBJ databases">
        <title>Complete genome sequence of Desulfobacter hydrogenophilus AcRS1.</title>
        <authorList>
            <person name="Marietou A."/>
            <person name="Lund M.B."/>
            <person name="Marshall I.P.G."/>
            <person name="Schreiber L."/>
            <person name="Jorgensen B."/>
        </authorList>
    </citation>
    <scope>NUCLEOTIDE SEQUENCE [LARGE SCALE GENOMIC DNA]</scope>
    <source>
        <strain evidence="1 4">AcRS1</strain>
    </source>
</reference>
<accession>A0A328FD96</accession>
<dbReference type="PANTHER" id="PTHR15811">
    <property type="entry name" value="MTH938 DOMAIN-CONTAINING PROTEIN"/>
    <property type="match status" value="1"/>
</dbReference>
<dbReference type="InterPro" id="IPR007523">
    <property type="entry name" value="NDUFAF3/AAMDC"/>
</dbReference>
<gene>
    <name evidence="2" type="ORF">DO021_13655</name>
    <name evidence="1" type="ORF">EYB58_17375</name>
</gene>
<proteinExistence type="predicted"/>
<dbReference type="EMBL" id="QLNI01000027">
    <property type="protein sequence ID" value="RAM01402.1"/>
    <property type="molecule type" value="Genomic_DNA"/>
</dbReference>